<proteinExistence type="predicted"/>
<protein>
    <recommendedName>
        <fullName evidence="3">Frog antimicrobial peptide brevinin-2/esculentin type domain-containing protein</fullName>
    </recommendedName>
</protein>
<evidence type="ECO:0000256" key="2">
    <source>
        <dbReference type="ARBA" id="ARBA00022525"/>
    </source>
</evidence>
<keyword evidence="2" id="KW-0964">Secreted</keyword>
<dbReference type="GO" id="GO:0005576">
    <property type="term" value="C:extracellular region"/>
    <property type="evidence" value="ECO:0007669"/>
    <property type="project" value="UniProtKB-SubCell"/>
</dbReference>
<dbReference type="GO" id="GO:0006952">
    <property type="term" value="P:defense response"/>
    <property type="evidence" value="ECO:0007669"/>
    <property type="project" value="InterPro"/>
</dbReference>
<keyword evidence="5" id="KW-1185">Reference proteome</keyword>
<evidence type="ECO:0000313" key="4">
    <source>
        <dbReference type="EMBL" id="PIO15845.1"/>
    </source>
</evidence>
<reference evidence="5" key="1">
    <citation type="journal article" date="2017" name="Nat. Commun.">
        <title>The North American bullfrog draft genome provides insight into hormonal regulation of long noncoding RNA.</title>
        <authorList>
            <person name="Hammond S.A."/>
            <person name="Warren R.L."/>
            <person name="Vandervalk B.P."/>
            <person name="Kucuk E."/>
            <person name="Khan H."/>
            <person name="Gibb E.A."/>
            <person name="Pandoh P."/>
            <person name="Kirk H."/>
            <person name="Zhao Y."/>
            <person name="Jones M."/>
            <person name="Mungall A.J."/>
            <person name="Coope R."/>
            <person name="Pleasance S."/>
            <person name="Moore R.A."/>
            <person name="Holt R.A."/>
            <person name="Round J.M."/>
            <person name="Ohora S."/>
            <person name="Walle B.V."/>
            <person name="Veldhoen N."/>
            <person name="Helbing C.C."/>
            <person name="Birol I."/>
        </authorList>
    </citation>
    <scope>NUCLEOTIDE SEQUENCE [LARGE SCALE GENOMIC DNA]</scope>
</reference>
<dbReference type="AlphaFoldDB" id="A0A2G9QJY4"/>
<dbReference type="InterPro" id="IPR012521">
    <property type="entry name" value="Antimicrobial_frog_2"/>
</dbReference>
<dbReference type="Pfam" id="PF08023">
    <property type="entry name" value="Antimicrobial_2"/>
    <property type="match status" value="1"/>
</dbReference>
<evidence type="ECO:0000313" key="5">
    <source>
        <dbReference type="Proteomes" id="UP000228934"/>
    </source>
</evidence>
<organism evidence="4 5">
    <name type="scientific">Aquarana catesbeiana</name>
    <name type="common">American bullfrog</name>
    <name type="synonym">Rana catesbeiana</name>
    <dbReference type="NCBI Taxonomy" id="8400"/>
    <lineage>
        <taxon>Eukaryota</taxon>
        <taxon>Metazoa</taxon>
        <taxon>Chordata</taxon>
        <taxon>Craniata</taxon>
        <taxon>Vertebrata</taxon>
        <taxon>Euteleostomi</taxon>
        <taxon>Amphibia</taxon>
        <taxon>Batrachia</taxon>
        <taxon>Anura</taxon>
        <taxon>Neobatrachia</taxon>
        <taxon>Ranoidea</taxon>
        <taxon>Ranidae</taxon>
        <taxon>Aquarana</taxon>
    </lineage>
</organism>
<dbReference type="EMBL" id="KV963275">
    <property type="protein sequence ID" value="PIO15845.1"/>
    <property type="molecule type" value="Genomic_DNA"/>
</dbReference>
<evidence type="ECO:0000256" key="1">
    <source>
        <dbReference type="ARBA" id="ARBA00004613"/>
    </source>
</evidence>
<comment type="subcellular location">
    <subcellularLocation>
        <location evidence="1">Secreted</location>
    </subcellularLocation>
</comment>
<evidence type="ECO:0000259" key="3">
    <source>
        <dbReference type="Pfam" id="PF08023"/>
    </source>
</evidence>
<accession>A0A2G9QJY4</accession>
<dbReference type="Proteomes" id="UP000228934">
    <property type="component" value="Unassembled WGS sequence"/>
</dbReference>
<sequence>MITVSSPRRDADEDEAEVVEEVKRGLWETIKTTGKSIALNLLDKIKCKIAGGCPP</sequence>
<name>A0A2G9QJY4_AQUCT</name>
<feature type="domain" description="Frog antimicrobial peptide brevinin-2/esculentin type" evidence="3">
    <location>
        <begin position="26"/>
        <end position="53"/>
    </location>
</feature>
<gene>
    <name evidence="4" type="ORF">AB205_0199990</name>
</gene>